<accession>A0A5N5TGW0</accession>
<keyword evidence="2" id="KW-1185">Reference proteome</keyword>
<gene>
    <name evidence="1" type="ORF">Anas_07176</name>
</gene>
<sequence>MQFPIDSYSEKFYKMDFKKTKIKNELLENNKIGCHHLEQISESEGVQVKVKDDPLVVKEEVEIDPLCVEEEEEADPLNVKEEFEVELLDVDVQMEDESLISKEEVVLKEQNLERILRIR</sequence>
<evidence type="ECO:0000313" key="1">
    <source>
        <dbReference type="EMBL" id="KAB7505487.1"/>
    </source>
</evidence>
<dbReference type="Proteomes" id="UP000326759">
    <property type="component" value="Unassembled WGS sequence"/>
</dbReference>
<comment type="caution">
    <text evidence="1">The sequence shown here is derived from an EMBL/GenBank/DDBJ whole genome shotgun (WGS) entry which is preliminary data.</text>
</comment>
<organism evidence="1 2">
    <name type="scientific">Armadillidium nasatum</name>
    <dbReference type="NCBI Taxonomy" id="96803"/>
    <lineage>
        <taxon>Eukaryota</taxon>
        <taxon>Metazoa</taxon>
        <taxon>Ecdysozoa</taxon>
        <taxon>Arthropoda</taxon>
        <taxon>Crustacea</taxon>
        <taxon>Multicrustacea</taxon>
        <taxon>Malacostraca</taxon>
        <taxon>Eumalacostraca</taxon>
        <taxon>Peracarida</taxon>
        <taxon>Isopoda</taxon>
        <taxon>Oniscidea</taxon>
        <taxon>Crinocheta</taxon>
        <taxon>Armadillidiidae</taxon>
        <taxon>Armadillidium</taxon>
    </lineage>
</organism>
<dbReference type="AlphaFoldDB" id="A0A5N5TGW0"/>
<reference evidence="1 2" key="1">
    <citation type="journal article" date="2019" name="PLoS Biol.">
        <title>Sex chromosomes control vertical transmission of feminizing Wolbachia symbionts in an isopod.</title>
        <authorList>
            <person name="Becking T."/>
            <person name="Chebbi M.A."/>
            <person name="Giraud I."/>
            <person name="Moumen B."/>
            <person name="Laverre T."/>
            <person name="Caubet Y."/>
            <person name="Peccoud J."/>
            <person name="Gilbert C."/>
            <person name="Cordaux R."/>
        </authorList>
    </citation>
    <scope>NUCLEOTIDE SEQUENCE [LARGE SCALE GENOMIC DNA]</scope>
    <source>
        <strain evidence="1">ANa2</strain>
        <tissue evidence="1">Whole body excluding digestive tract and cuticle</tissue>
    </source>
</reference>
<name>A0A5N5TGW0_9CRUS</name>
<dbReference type="OrthoDB" id="10548387at2759"/>
<dbReference type="EMBL" id="SEYY01001215">
    <property type="protein sequence ID" value="KAB7505487.1"/>
    <property type="molecule type" value="Genomic_DNA"/>
</dbReference>
<evidence type="ECO:0000313" key="2">
    <source>
        <dbReference type="Proteomes" id="UP000326759"/>
    </source>
</evidence>
<proteinExistence type="predicted"/>
<protein>
    <submittedName>
        <fullName evidence="1">Uncharacterized protein</fullName>
    </submittedName>
</protein>